<organism evidence="2 3">
    <name type="scientific">Zea mays</name>
    <name type="common">Maize</name>
    <dbReference type="NCBI Taxonomy" id="4577"/>
    <lineage>
        <taxon>Eukaryota</taxon>
        <taxon>Viridiplantae</taxon>
        <taxon>Streptophyta</taxon>
        <taxon>Embryophyta</taxon>
        <taxon>Tracheophyta</taxon>
        <taxon>Spermatophyta</taxon>
        <taxon>Magnoliopsida</taxon>
        <taxon>Liliopsida</taxon>
        <taxon>Poales</taxon>
        <taxon>Poaceae</taxon>
        <taxon>PACMAD clade</taxon>
        <taxon>Panicoideae</taxon>
        <taxon>Andropogonodae</taxon>
        <taxon>Andropogoneae</taxon>
        <taxon>Tripsacinae</taxon>
        <taxon>Zea</taxon>
    </lineage>
</organism>
<dbReference type="PANTHER" id="PTHR31635">
    <property type="entry name" value="REVERSE TRANSCRIPTASE DOMAIN-CONTAINING PROTEIN-RELATED"/>
    <property type="match status" value="1"/>
</dbReference>
<accession>A0A3L6F3K2</accession>
<gene>
    <name evidence="2" type="ORF">Zm00014a_019241</name>
</gene>
<dbReference type="InterPro" id="IPR000477">
    <property type="entry name" value="RT_dom"/>
</dbReference>
<evidence type="ECO:0000313" key="2">
    <source>
        <dbReference type="EMBL" id="PWZ27882.1"/>
    </source>
</evidence>
<evidence type="ECO:0000313" key="3">
    <source>
        <dbReference type="Proteomes" id="UP000251960"/>
    </source>
</evidence>
<dbReference type="SUPFAM" id="SSF56672">
    <property type="entry name" value="DNA/RNA polymerases"/>
    <property type="match status" value="1"/>
</dbReference>
<dbReference type="CDD" id="cd01650">
    <property type="entry name" value="RT_nLTR_like"/>
    <property type="match status" value="1"/>
</dbReference>
<dbReference type="AlphaFoldDB" id="A0A3L6F3K2"/>
<dbReference type="Pfam" id="PF00078">
    <property type="entry name" value="RVT_1"/>
    <property type="match status" value="1"/>
</dbReference>
<dbReference type="InterPro" id="IPR043502">
    <property type="entry name" value="DNA/RNA_pol_sf"/>
</dbReference>
<evidence type="ECO:0000259" key="1">
    <source>
        <dbReference type="PROSITE" id="PS50878"/>
    </source>
</evidence>
<feature type="domain" description="Reverse transcriptase" evidence="1">
    <location>
        <begin position="158"/>
        <end position="435"/>
    </location>
</feature>
<reference evidence="2 3" key="1">
    <citation type="journal article" date="2018" name="Nat. Genet.">
        <title>Extensive intraspecific gene order and gene structural variations between Mo17 and other maize genomes.</title>
        <authorList>
            <person name="Sun S."/>
            <person name="Zhou Y."/>
            <person name="Chen J."/>
            <person name="Shi J."/>
            <person name="Zhao H."/>
            <person name="Zhao H."/>
            <person name="Song W."/>
            <person name="Zhang M."/>
            <person name="Cui Y."/>
            <person name="Dong X."/>
            <person name="Liu H."/>
            <person name="Ma X."/>
            <person name="Jiao Y."/>
            <person name="Wang B."/>
            <person name="Wei X."/>
            <person name="Stein J.C."/>
            <person name="Glaubitz J.C."/>
            <person name="Lu F."/>
            <person name="Yu G."/>
            <person name="Liang C."/>
            <person name="Fengler K."/>
            <person name="Li B."/>
            <person name="Rafalski A."/>
            <person name="Schnable P.S."/>
            <person name="Ware D.H."/>
            <person name="Buckler E.S."/>
            <person name="Lai J."/>
        </authorList>
    </citation>
    <scope>NUCLEOTIDE SEQUENCE [LARGE SCALE GENOMIC DNA]</scope>
    <source>
        <strain evidence="3">cv. Missouri 17</strain>
        <tissue evidence="2">Seedling</tissue>
    </source>
</reference>
<name>A0A3L6F3K2_MAIZE</name>
<dbReference type="PROSITE" id="PS50878">
    <property type="entry name" value="RT_POL"/>
    <property type="match status" value="1"/>
</dbReference>
<dbReference type="PANTHER" id="PTHR31635:SF196">
    <property type="entry name" value="REVERSE TRANSCRIPTASE DOMAIN-CONTAINING PROTEIN-RELATED"/>
    <property type="match status" value="1"/>
</dbReference>
<comment type="caution">
    <text evidence="2">The sequence shown here is derived from an EMBL/GenBank/DDBJ whole genome shotgun (WGS) entry which is preliminary data.</text>
</comment>
<protein>
    <recommendedName>
        <fullName evidence="1">Reverse transcriptase domain-containing protein</fullName>
    </recommendedName>
</protein>
<proteinExistence type="predicted"/>
<dbReference type="EMBL" id="NCVQ01000005">
    <property type="protein sequence ID" value="PWZ27882.1"/>
    <property type="molecule type" value="Genomic_DNA"/>
</dbReference>
<dbReference type="Proteomes" id="UP000251960">
    <property type="component" value="Chromosome 4"/>
</dbReference>
<sequence>MKCTVRIYIEILLREEEIYWIQRSKATTLLKGDNNTKFFHLLASGRNRKTKITQLEQEEGIIIGQNNLKKYITDYYKKLFGSPNLNHFSLDEDTRDDIPPVSNIENELLIGSFLEAEIKKVVFQLEHNKAPGPDGFPAEFYQNFWEVIKKDLLALFEDFHNGILPLHSLNFGVVTLVPKKEAIKVENFRPICLLNVSFKTFTKVLTNRISIVAKKIIQPTQTSFIPGRYLLEGVVILHENIHEMHKRKKNGVILKLDFEKAYDKIKWPFIQQVLRMKGFSQTWCKWMQQVVEKGSVSIKVNDDYGHYFQTKKGVRQGDPLSHILFNIVVDMLAILINRAKDLGQVVGVIPHLVDGGLSILQYADDTIIFMEDDLEKANNMKLVLCAFEQLSGLKINFHKSELFCYGAAKGLELEYSDIFGCGVGSFPFKYLGIPIHHRKLSNT</sequence>